<dbReference type="NCBIfam" id="TIGR01317">
    <property type="entry name" value="GOGAT_sm_gam"/>
    <property type="match status" value="1"/>
</dbReference>
<feature type="domain" description="Dihydroprymidine dehydrogenase" evidence="6">
    <location>
        <begin position="30"/>
        <end position="135"/>
    </location>
</feature>
<evidence type="ECO:0000259" key="5">
    <source>
        <dbReference type="Pfam" id="PF07992"/>
    </source>
</evidence>
<dbReference type="Pfam" id="PF07992">
    <property type="entry name" value="Pyr_redox_2"/>
    <property type="match status" value="2"/>
</dbReference>
<accession>A0A6J5ZZZ1</accession>
<evidence type="ECO:0000256" key="4">
    <source>
        <dbReference type="ARBA" id="ARBA00029440"/>
    </source>
</evidence>
<dbReference type="InterPro" id="IPR009051">
    <property type="entry name" value="Helical_ferredxn"/>
</dbReference>
<dbReference type="PANTHER" id="PTHR43100:SF1">
    <property type="entry name" value="GLUTAMATE SYNTHASE [NADPH] SMALL CHAIN"/>
    <property type="match status" value="1"/>
</dbReference>
<dbReference type="PANTHER" id="PTHR43100">
    <property type="entry name" value="GLUTAMATE SYNTHASE [NADPH] SMALL CHAIN"/>
    <property type="match status" value="1"/>
</dbReference>
<name>A0A6J5ZZZ1_9ZZZZ</name>
<dbReference type="InterPro" id="IPR023753">
    <property type="entry name" value="FAD/NAD-binding_dom"/>
</dbReference>
<feature type="domain" description="FAD/NAD(P)-binding" evidence="5">
    <location>
        <begin position="149"/>
        <end position="313"/>
    </location>
</feature>
<evidence type="ECO:0000256" key="1">
    <source>
        <dbReference type="ARBA" id="ARBA00022605"/>
    </source>
</evidence>
<dbReference type="SUPFAM" id="SSF51971">
    <property type="entry name" value="Nucleotide-binding domain"/>
    <property type="match status" value="2"/>
</dbReference>
<feature type="domain" description="FAD/NAD(P)-binding" evidence="5">
    <location>
        <begin position="390"/>
        <end position="471"/>
    </location>
</feature>
<reference evidence="7" key="1">
    <citation type="submission" date="2020-05" db="EMBL/GenBank/DDBJ databases">
        <authorList>
            <person name="Chiriac C."/>
            <person name="Salcher M."/>
            <person name="Ghai R."/>
            <person name="Kavagutti S V."/>
        </authorList>
    </citation>
    <scope>NUCLEOTIDE SEQUENCE</scope>
</reference>
<keyword evidence="1" id="KW-0028">Amino-acid biosynthesis</keyword>
<dbReference type="SUPFAM" id="SSF46548">
    <property type="entry name" value="alpha-helical ferredoxin"/>
    <property type="match status" value="1"/>
</dbReference>
<keyword evidence="2" id="KW-0560">Oxidoreductase</keyword>
<evidence type="ECO:0000256" key="2">
    <source>
        <dbReference type="ARBA" id="ARBA00023002"/>
    </source>
</evidence>
<dbReference type="Gene3D" id="1.10.1060.10">
    <property type="entry name" value="Alpha-helical ferredoxin"/>
    <property type="match status" value="1"/>
</dbReference>
<organism evidence="7">
    <name type="scientific">freshwater metagenome</name>
    <dbReference type="NCBI Taxonomy" id="449393"/>
    <lineage>
        <taxon>unclassified sequences</taxon>
        <taxon>metagenomes</taxon>
        <taxon>ecological metagenomes</taxon>
    </lineage>
</organism>
<dbReference type="InterPro" id="IPR006005">
    <property type="entry name" value="Glut_synth_ssu1"/>
</dbReference>
<evidence type="ECO:0000313" key="7">
    <source>
        <dbReference type="EMBL" id="CAB4347108.1"/>
    </source>
</evidence>
<dbReference type="GO" id="GO:0016639">
    <property type="term" value="F:oxidoreductase activity, acting on the CH-NH2 group of donors, NAD or NADP as acceptor"/>
    <property type="evidence" value="ECO:0007669"/>
    <property type="project" value="InterPro"/>
</dbReference>
<gene>
    <name evidence="7" type="ORF">UFOPK3522_01571</name>
</gene>
<dbReference type="GO" id="GO:0051536">
    <property type="term" value="F:iron-sulfur cluster binding"/>
    <property type="evidence" value="ECO:0007669"/>
    <property type="project" value="InterPro"/>
</dbReference>
<dbReference type="GO" id="GO:0006537">
    <property type="term" value="P:glutamate biosynthetic process"/>
    <property type="evidence" value="ECO:0007669"/>
    <property type="project" value="UniProtKB-KW"/>
</dbReference>
<evidence type="ECO:0000259" key="6">
    <source>
        <dbReference type="Pfam" id="PF14691"/>
    </source>
</evidence>
<dbReference type="PRINTS" id="PR00419">
    <property type="entry name" value="ADXRDTASE"/>
</dbReference>
<protein>
    <submittedName>
        <fullName evidence="7">Unannotated protein</fullName>
    </submittedName>
</protein>
<proteinExistence type="predicted"/>
<sequence length="487" mass="53177">MMGEIGGFLKIQRVGLPYKDPIERVELEPYKEFVESRSDGELAEQGARCMDCGVPFCHSGCPLGNLIPDFNDLVYHQDWQAAIVRLHATNNFPEFTGRLCPAPCEAACVLEIREGDSVTIKQIELSIIDRAWQEGWVTPEPPQAESGRSVAVVGSGPAGLAAAQQLRRAGHKVVVFERDEAPGGLIRFGVPDFKIEKHVIDRRVQQLIDEGVELRYGIDVGVDISADQLKRDFDAVVLAIGSRVPRDLDVPGRELDGVHFAMEYLYGRNRWVAEQLGPQPPAAAPTDLPKITAEGKHVVVVGGGDTGADCVGNSTREGALGVIQLELLPEPPEHRPDDRTPWPVWPQKYRLSYAMEEAREIGRGEQDFSVVTTHFSGADGKVTTQHISQAEANPPFAPVPGSERELKADLVLLATGFIHPEADGLVADLGCELDGRGNIEAPTYQSSEAGIFVAGDARRGQSLIVWAINEGRRCARMVDKYFAEVPV</sequence>
<dbReference type="Gene3D" id="3.50.50.60">
    <property type="entry name" value="FAD/NAD(P)-binding domain"/>
    <property type="match status" value="2"/>
</dbReference>
<comment type="pathway">
    <text evidence="4">Amino-acid biosynthesis.</text>
</comment>
<dbReference type="Pfam" id="PF14691">
    <property type="entry name" value="Fer4_20"/>
    <property type="match status" value="1"/>
</dbReference>
<evidence type="ECO:0000256" key="3">
    <source>
        <dbReference type="ARBA" id="ARBA00023164"/>
    </source>
</evidence>
<keyword evidence="3" id="KW-0314">Glutamate biosynthesis</keyword>
<dbReference type="InterPro" id="IPR028261">
    <property type="entry name" value="DPD_II"/>
</dbReference>
<dbReference type="EMBL" id="CAESAO010000190">
    <property type="protein sequence ID" value="CAB4347108.1"/>
    <property type="molecule type" value="Genomic_DNA"/>
</dbReference>
<dbReference type="AlphaFoldDB" id="A0A6J5ZZZ1"/>
<dbReference type="InterPro" id="IPR036188">
    <property type="entry name" value="FAD/NAD-bd_sf"/>
</dbReference>
<dbReference type="InterPro" id="IPR051394">
    <property type="entry name" value="Glutamate_Synthase"/>
</dbReference>